<gene>
    <name evidence="2" type="ORF">CMV_021872</name>
</gene>
<dbReference type="InterPro" id="IPR015683">
    <property type="entry name" value="Ionotropic_Glu_rcpt"/>
</dbReference>
<comment type="caution">
    <text evidence="2">The sequence shown here is derived from an EMBL/GenBank/DDBJ whole genome shotgun (WGS) entry which is preliminary data.</text>
</comment>
<reference evidence="2" key="1">
    <citation type="submission" date="2020-03" db="EMBL/GenBank/DDBJ databases">
        <title>Castanea mollissima Vanexum genome sequencing.</title>
        <authorList>
            <person name="Staton M."/>
        </authorList>
    </citation>
    <scope>NUCLEOTIDE SEQUENCE</scope>
    <source>
        <tissue evidence="2">Leaf</tissue>
    </source>
</reference>
<organism evidence="2 3">
    <name type="scientific">Castanea mollissima</name>
    <name type="common">Chinese chestnut</name>
    <dbReference type="NCBI Taxonomy" id="60419"/>
    <lineage>
        <taxon>Eukaryota</taxon>
        <taxon>Viridiplantae</taxon>
        <taxon>Streptophyta</taxon>
        <taxon>Embryophyta</taxon>
        <taxon>Tracheophyta</taxon>
        <taxon>Spermatophyta</taxon>
        <taxon>Magnoliopsida</taxon>
        <taxon>eudicotyledons</taxon>
        <taxon>Gunneridae</taxon>
        <taxon>Pentapetalae</taxon>
        <taxon>rosids</taxon>
        <taxon>fabids</taxon>
        <taxon>Fagales</taxon>
        <taxon>Fagaceae</taxon>
        <taxon>Castanea</taxon>
    </lineage>
</organism>
<dbReference type="OrthoDB" id="1751005at2759"/>
<accession>A0A8J4QXC0</accession>
<evidence type="ECO:0000313" key="2">
    <source>
        <dbReference type="EMBL" id="KAF3952591.1"/>
    </source>
</evidence>
<evidence type="ECO:0000256" key="1">
    <source>
        <dbReference type="SAM" id="SignalP"/>
    </source>
</evidence>
<sequence>MKIPTRIAFPFLFFIILSKSNFLAKAQNTTISVNVGVILDFDTWTGKMGLSCINMALADFYASNSYYKTRLLLSSRDAKSDVVEAAAAVFSSYWIGTLRSCSIGLMGLCD</sequence>
<dbReference type="AlphaFoldDB" id="A0A8J4QXC0"/>
<name>A0A8J4QXC0_9ROSI</name>
<dbReference type="Proteomes" id="UP000737018">
    <property type="component" value="Unassembled WGS sequence"/>
</dbReference>
<feature type="chain" id="PRO_5035172775" evidence="1">
    <location>
        <begin position="27"/>
        <end position="110"/>
    </location>
</feature>
<keyword evidence="3" id="KW-1185">Reference proteome</keyword>
<dbReference type="PANTHER" id="PTHR34836:SF1">
    <property type="entry name" value="OS09G0428600 PROTEIN"/>
    <property type="match status" value="1"/>
</dbReference>
<dbReference type="PANTHER" id="PTHR34836">
    <property type="entry name" value="OS06G0188250 PROTEIN"/>
    <property type="match status" value="1"/>
</dbReference>
<dbReference type="EMBL" id="JRKL02004443">
    <property type="protein sequence ID" value="KAF3952591.1"/>
    <property type="molecule type" value="Genomic_DNA"/>
</dbReference>
<feature type="signal peptide" evidence="1">
    <location>
        <begin position="1"/>
        <end position="26"/>
    </location>
</feature>
<evidence type="ECO:0000313" key="3">
    <source>
        <dbReference type="Proteomes" id="UP000737018"/>
    </source>
</evidence>
<keyword evidence="1" id="KW-0732">Signal</keyword>
<proteinExistence type="predicted"/>
<protein>
    <submittedName>
        <fullName evidence="2">Uncharacterized protein</fullName>
    </submittedName>
</protein>